<evidence type="ECO:0000256" key="6">
    <source>
        <dbReference type="ARBA" id="ARBA00022617"/>
    </source>
</evidence>
<dbReference type="AlphaFoldDB" id="A0AA38FHB2"/>
<evidence type="ECO:0000256" key="1">
    <source>
        <dbReference type="ARBA" id="ARBA00004123"/>
    </source>
</evidence>
<dbReference type="EMBL" id="JAHRHJ020000009">
    <property type="protein sequence ID" value="KAH9302768.1"/>
    <property type="molecule type" value="Genomic_DNA"/>
</dbReference>
<feature type="non-terminal residue" evidence="11">
    <location>
        <position position="1"/>
    </location>
</feature>
<organism evidence="11 12">
    <name type="scientific">Taxus chinensis</name>
    <name type="common">Chinese yew</name>
    <name type="synonym">Taxus wallichiana var. chinensis</name>
    <dbReference type="NCBI Taxonomy" id="29808"/>
    <lineage>
        <taxon>Eukaryota</taxon>
        <taxon>Viridiplantae</taxon>
        <taxon>Streptophyta</taxon>
        <taxon>Embryophyta</taxon>
        <taxon>Tracheophyta</taxon>
        <taxon>Spermatophyta</taxon>
        <taxon>Pinopsida</taxon>
        <taxon>Pinidae</taxon>
        <taxon>Conifers II</taxon>
        <taxon>Cupressales</taxon>
        <taxon>Taxaceae</taxon>
        <taxon>Taxus</taxon>
    </lineage>
</organism>
<protein>
    <recommendedName>
        <fullName evidence="10">Globin domain-containing protein</fullName>
    </recommendedName>
</protein>
<evidence type="ECO:0000256" key="5">
    <source>
        <dbReference type="ARBA" id="ARBA00022490"/>
    </source>
</evidence>
<keyword evidence="9" id="KW-0539">Nucleus</keyword>
<dbReference type="GO" id="GO:0005737">
    <property type="term" value="C:cytoplasm"/>
    <property type="evidence" value="ECO:0007669"/>
    <property type="project" value="UniProtKB-SubCell"/>
</dbReference>
<dbReference type="PANTHER" id="PTHR22924">
    <property type="entry name" value="LEGHEMOGLOBIN-RELATED"/>
    <property type="match status" value="1"/>
</dbReference>
<comment type="subcellular location">
    <subcellularLocation>
        <location evidence="2">Cytoplasm</location>
    </subcellularLocation>
    <subcellularLocation>
        <location evidence="1">Nucleus</location>
    </subcellularLocation>
</comment>
<evidence type="ECO:0000256" key="3">
    <source>
        <dbReference type="ARBA" id="ARBA00007609"/>
    </source>
</evidence>
<feature type="domain" description="Globin" evidence="10">
    <location>
        <begin position="14"/>
        <end position="121"/>
    </location>
</feature>
<evidence type="ECO:0000256" key="9">
    <source>
        <dbReference type="ARBA" id="ARBA00023242"/>
    </source>
</evidence>
<keyword evidence="6" id="KW-0349">Heme</keyword>
<dbReference type="GO" id="GO:0019825">
    <property type="term" value="F:oxygen binding"/>
    <property type="evidence" value="ECO:0007669"/>
    <property type="project" value="InterPro"/>
</dbReference>
<keyword evidence="7" id="KW-0479">Metal-binding</keyword>
<dbReference type="InterPro" id="IPR009050">
    <property type="entry name" value="Globin-like_sf"/>
</dbReference>
<keyword evidence="12" id="KW-1185">Reference proteome</keyword>
<comment type="subunit">
    <text evidence="4">Homodimer.</text>
</comment>
<dbReference type="PANTHER" id="PTHR22924:SF98">
    <property type="entry name" value="NON-SYMBIOTIC HEMOGLOBIN 3"/>
    <property type="match status" value="1"/>
</dbReference>
<name>A0AA38FHB2_TAXCH</name>
<comment type="similarity">
    <text evidence="3">Belongs to the plant globin family.</text>
</comment>
<evidence type="ECO:0000313" key="11">
    <source>
        <dbReference type="EMBL" id="KAH9302768.1"/>
    </source>
</evidence>
<dbReference type="InterPro" id="IPR000971">
    <property type="entry name" value="Globin"/>
</dbReference>
<dbReference type="InterPro" id="IPR012292">
    <property type="entry name" value="Globin/Proto"/>
</dbReference>
<dbReference type="Gene3D" id="1.10.490.10">
    <property type="entry name" value="Globins"/>
    <property type="match status" value="1"/>
</dbReference>
<sequence>LGNTKYLRIFKHRPFPKKRVVLVKKSWNVMKKNAAELGLTFFLRIFEIAPSAKRLFSFLQDSDIPLEKNTKLKVHALTVFTMTCESAVQLGESGSITVPESTLKNLGTVHYTSGVVDEHYD</sequence>
<dbReference type="GO" id="GO:0046872">
    <property type="term" value="F:metal ion binding"/>
    <property type="evidence" value="ECO:0007669"/>
    <property type="project" value="UniProtKB-KW"/>
</dbReference>
<evidence type="ECO:0000256" key="4">
    <source>
        <dbReference type="ARBA" id="ARBA00011738"/>
    </source>
</evidence>
<feature type="non-terminal residue" evidence="11">
    <location>
        <position position="121"/>
    </location>
</feature>
<reference evidence="11 12" key="1">
    <citation type="journal article" date="2021" name="Nat. Plants">
        <title>The Taxus genome provides insights into paclitaxel biosynthesis.</title>
        <authorList>
            <person name="Xiong X."/>
            <person name="Gou J."/>
            <person name="Liao Q."/>
            <person name="Li Y."/>
            <person name="Zhou Q."/>
            <person name="Bi G."/>
            <person name="Li C."/>
            <person name="Du R."/>
            <person name="Wang X."/>
            <person name="Sun T."/>
            <person name="Guo L."/>
            <person name="Liang H."/>
            <person name="Lu P."/>
            <person name="Wu Y."/>
            <person name="Zhang Z."/>
            <person name="Ro D.K."/>
            <person name="Shang Y."/>
            <person name="Huang S."/>
            <person name="Yan J."/>
        </authorList>
    </citation>
    <scope>NUCLEOTIDE SEQUENCE [LARGE SCALE GENOMIC DNA]</scope>
    <source>
        <strain evidence="11">Ta-2019</strain>
    </source>
</reference>
<proteinExistence type="inferred from homology"/>
<dbReference type="GO" id="GO:0020037">
    <property type="term" value="F:heme binding"/>
    <property type="evidence" value="ECO:0007669"/>
    <property type="project" value="InterPro"/>
</dbReference>
<evidence type="ECO:0000256" key="8">
    <source>
        <dbReference type="ARBA" id="ARBA00023004"/>
    </source>
</evidence>
<dbReference type="PROSITE" id="PS01033">
    <property type="entry name" value="GLOBIN"/>
    <property type="match status" value="1"/>
</dbReference>
<dbReference type="GO" id="GO:0005634">
    <property type="term" value="C:nucleus"/>
    <property type="evidence" value="ECO:0007669"/>
    <property type="project" value="UniProtKB-SubCell"/>
</dbReference>
<dbReference type="SUPFAM" id="SSF46458">
    <property type="entry name" value="Globin-like"/>
    <property type="match status" value="1"/>
</dbReference>
<evidence type="ECO:0000313" key="12">
    <source>
        <dbReference type="Proteomes" id="UP000824469"/>
    </source>
</evidence>
<dbReference type="OMA" id="HEHNCNG"/>
<dbReference type="Proteomes" id="UP000824469">
    <property type="component" value="Unassembled WGS sequence"/>
</dbReference>
<evidence type="ECO:0000256" key="2">
    <source>
        <dbReference type="ARBA" id="ARBA00004496"/>
    </source>
</evidence>
<dbReference type="Pfam" id="PF00042">
    <property type="entry name" value="Globin"/>
    <property type="match status" value="1"/>
</dbReference>
<keyword evidence="5" id="KW-0963">Cytoplasm</keyword>
<keyword evidence="8" id="KW-0408">Iron</keyword>
<dbReference type="InterPro" id="IPR001032">
    <property type="entry name" value="Leghaemoglobin-like"/>
</dbReference>
<gene>
    <name evidence="11" type="ORF">KI387_014351</name>
</gene>
<dbReference type="PRINTS" id="PR00188">
    <property type="entry name" value="PLANTGLOBIN"/>
</dbReference>
<accession>A0AA38FHB2</accession>
<evidence type="ECO:0000259" key="10">
    <source>
        <dbReference type="PROSITE" id="PS01033"/>
    </source>
</evidence>
<comment type="caution">
    <text evidence="11">The sequence shown here is derived from an EMBL/GenBank/DDBJ whole genome shotgun (WGS) entry which is preliminary data.</text>
</comment>
<evidence type="ECO:0000256" key="7">
    <source>
        <dbReference type="ARBA" id="ARBA00022723"/>
    </source>
</evidence>